<dbReference type="Proteomes" id="UP000886595">
    <property type="component" value="Unassembled WGS sequence"/>
</dbReference>
<evidence type="ECO:0000313" key="3">
    <source>
        <dbReference type="Proteomes" id="UP000886595"/>
    </source>
</evidence>
<keyword evidence="1" id="KW-1133">Transmembrane helix</keyword>
<keyword evidence="1" id="KW-0472">Membrane</keyword>
<dbReference type="AlphaFoldDB" id="A0A8X7VL01"/>
<accession>A0A8X7VL01</accession>
<protein>
    <submittedName>
        <fullName evidence="2">Uncharacterized protein</fullName>
    </submittedName>
</protein>
<dbReference type="EMBL" id="JAAMPC010000005">
    <property type="protein sequence ID" value="KAG2313211.1"/>
    <property type="molecule type" value="Genomic_DNA"/>
</dbReference>
<evidence type="ECO:0000313" key="2">
    <source>
        <dbReference type="EMBL" id="KAG2313211.1"/>
    </source>
</evidence>
<organism evidence="2 3">
    <name type="scientific">Brassica carinata</name>
    <name type="common">Ethiopian mustard</name>
    <name type="synonym">Abyssinian cabbage</name>
    <dbReference type="NCBI Taxonomy" id="52824"/>
    <lineage>
        <taxon>Eukaryota</taxon>
        <taxon>Viridiplantae</taxon>
        <taxon>Streptophyta</taxon>
        <taxon>Embryophyta</taxon>
        <taxon>Tracheophyta</taxon>
        <taxon>Spermatophyta</taxon>
        <taxon>Magnoliopsida</taxon>
        <taxon>eudicotyledons</taxon>
        <taxon>Gunneridae</taxon>
        <taxon>Pentapetalae</taxon>
        <taxon>rosids</taxon>
        <taxon>malvids</taxon>
        <taxon>Brassicales</taxon>
        <taxon>Brassicaceae</taxon>
        <taxon>Brassiceae</taxon>
        <taxon>Brassica</taxon>
    </lineage>
</organism>
<keyword evidence="3" id="KW-1185">Reference proteome</keyword>
<gene>
    <name evidence="2" type="ORF">Bca52824_024768</name>
</gene>
<name>A0A8X7VL01_BRACI</name>
<keyword evidence="1" id="KW-0812">Transmembrane</keyword>
<reference evidence="2 3" key="1">
    <citation type="submission" date="2020-02" db="EMBL/GenBank/DDBJ databases">
        <authorList>
            <person name="Ma Q."/>
            <person name="Huang Y."/>
            <person name="Song X."/>
            <person name="Pei D."/>
        </authorList>
    </citation>
    <scope>NUCLEOTIDE SEQUENCE [LARGE SCALE GENOMIC DNA]</scope>
    <source>
        <strain evidence="2">Sxm20200214</strain>
        <tissue evidence="2">Leaf</tissue>
    </source>
</reference>
<evidence type="ECO:0000256" key="1">
    <source>
        <dbReference type="SAM" id="Phobius"/>
    </source>
</evidence>
<proteinExistence type="predicted"/>
<sequence>MDIQMLVGHSLSVLHRSVIPSKNRRLSEKSGARSISVSTMKRVVVTKVVSLAGSEIEVPCVSHVREAVQERTLFMALMLLINWLFILLNISTLYGQKICVCSCVQVSFVFKLKRNQG</sequence>
<feature type="transmembrane region" description="Helical" evidence="1">
    <location>
        <begin position="73"/>
        <end position="94"/>
    </location>
</feature>
<comment type="caution">
    <text evidence="2">The sequence shown here is derived from an EMBL/GenBank/DDBJ whole genome shotgun (WGS) entry which is preliminary data.</text>
</comment>